<dbReference type="GO" id="GO:0030649">
    <property type="term" value="P:aminoglycoside antibiotic catabolic process"/>
    <property type="evidence" value="ECO:0007669"/>
    <property type="project" value="TreeGrafter"/>
</dbReference>
<dbReference type="InterPro" id="IPR000182">
    <property type="entry name" value="GNAT_dom"/>
</dbReference>
<reference evidence="2 3" key="1">
    <citation type="journal article" date="2011" name="EMBO J.">
        <title>Structural diversity of bacterial flagellar motors.</title>
        <authorList>
            <person name="Chen S."/>
            <person name="Beeby M."/>
            <person name="Murphy G.E."/>
            <person name="Leadbetter J.R."/>
            <person name="Hendrixson D.R."/>
            <person name="Briegel A."/>
            <person name="Li Z."/>
            <person name="Shi J."/>
            <person name="Tocheva E.I."/>
            <person name="Muller A."/>
            <person name="Dobro M.J."/>
            <person name="Jensen G.J."/>
        </authorList>
    </citation>
    <scope>NUCLEOTIDE SEQUENCE [LARGE SCALE GENOMIC DNA]</scope>
    <source>
        <strain evidence="2 3">DSM 6540</strain>
    </source>
</reference>
<dbReference type="PROSITE" id="PS51186">
    <property type="entry name" value="GNAT"/>
    <property type="match status" value="1"/>
</dbReference>
<dbReference type="RefSeq" id="WP_004097605.1">
    <property type="nucleotide sequence ID" value="NZ_AFGF01000166.1"/>
</dbReference>
<gene>
    <name evidence="2" type="ORF">ALO_16292</name>
</gene>
<dbReference type="eggNOG" id="COG4552">
    <property type="taxonomic scope" value="Bacteria"/>
</dbReference>
<dbReference type="Pfam" id="PF17668">
    <property type="entry name" value="Acetyltransf_17"/>
    <property type="match status" value="1"/>
</dbReference>
<organism evidence="2 3">
    <name type="scientific">Acetonema longum DSM 6540</name>
    <dbReference type="NCBI Taxonomy" id="1009370"/>
    <lineage>
        <taxon>Bacteria</taxon>
        <taxon>Bacillati</taxon>
        <taxon>Bacillota</taxon>
        <taxon>Negativicutes</taxon>
        <taxon>Acetonemataceae</taxon>
        <taxon>Acetonema</taxon>
    </lineage>
</organism>
<dbReference type="OrthoDB" id="9768284at2"/>
<evidence type="ECO:0000259" key="1">
    <source>
        <dbReference type="PROSITE" id="PS51186"/>
    </source>
</evidence>
<dbReference type="AlphaFoldDB" id="F7NMC0"/>
<dbReference type="Proteomes" id="UP000003240">
    <property type="component" value="Unassembled WGS sequence"/>
</dbReference>
<evidence type="ECO:0000313" key="2">
    <source>
        <dbReference type="EMBL" id="EGO62796.1"/>
    </source>
</evidence>
<comment type="caution">
    <text evidence="2">The sequence shown here is derived from an EMBL/GenBank/DDBJ whole genome shotgun (WGS) entry which is preliminary data.</text>
</comment>
<dbReference type="GO" id="GO:0034069">
    <property type="term" value="F:aminoglycoside N-acetyltransferase activity"/>
    <property type="evidence" value="ECO:0007669"/>
    <property type="project" value="TreeGrafter"/>
</dbReference>
<accession>F7NMC0</accession>
<evidence type="ECO:0000313" key="3">
    <source>
        <dbReference type="Proteomes" id="UP000003240"/>
    </source>
</evidence>
<dbReference type="PANTHER" id="PTHR37817">
    <property type="entry name" value="N-ACETYLTRANSFERASE EIS"/>
    <property type="match status" value="1"/>
</dbReference>
<name>F7NMC0_9FIRM</name>
<sequence>MDFRLVTEKDDKAVRRLWSYSFNGDEPFFSWYFSQFYDRGNGLGGYENGELLTCLHLHPYQLSLRGSSLAASYIVGVATDPAARRGGMIRRLLTASLEEMRRRDHWVSILMPSKAGFYAPYQWLLCYHHLVYMVKLEDLRPLAKPAGNILYIESVTLDFFAQSYARFVAGKHGYVERTQQDWLHRLNEHINDRGFVYCLEMDGQPAGYIMYSFKGKTMLIKDMVYADARAQAALFSFIYGHRSQAEFIDWNAPLDDLSYLSLFDPKQDIRMYPFMTARLVDVAQALEAIRYPAELEDSLTIRVQDDMAPWNHHCFRLTVSGGQGRVEVADQAPAQLECQVGPLTQLFFGRLSASQLWRQGALTGQPEAVAKLGAIFPPCVTYINEYF</sequence>
<dbReference type="InterPro" id="IPR025559">
    <property type="entry name" value="Eis_dom"/>
</dbReference>
<dbReference type="SUPFAM" id="SSF55718">
    <property type="entry name" value="SCP-like"/>
    <property type="match status" value="1"/>
</dbReference>
<dbReference type="STRING" id="1009370.ALO_16292"/>
<protein>
    <submittedName>
        <fullName evidence="2">GCN5-related N-acetyltransferase</fullName>
    </submittedName>
</protein>
<dbReference type="InterPro" id="IPR016181">
    <property type="entry name" value="Acyl_CoA_acyltransferase"/>
</dbReference>
<keyword evidence="3" id="KW-1185">Reference proteome</keyword>
<dbReference type="InterPro" id="IPR051554">
    <property type="entry name" value="Acetyltransferase_Eis"/>
</dbReference>
<dbReference type="Gene3D" id="3.40.630.30">
    <property type="match status" value="2"/>
</dbReference>
<dbReference type="Gene3D" id="3.30.1050.10">
    <property type="entry name" value="SCP2 sterol-binding domain"/>
    <property type="match status" value="1"/>
</dbReference>
<dbReference type="Pfam" id="PF13527">
    <property type="entry name" value="Acetyltransf_9"/>
    <property type="match status" value="1"/>
</dbReference>
<keyword evidence="2" id="KW-0808">Transferase</keyword>
<feature type="domain" description="N-acetyltransferase" evidence="1">
    <location>
        <begin position="1"/>
        <end position="138"/>
    </location>
</feature>
<proteinExistence type="predicted"/>
<dbReference type="InterPro" id="IPR036527">
    <property type="entry name" value="SCP2_sterol-bd_dom_sf"/>
</dbReference>
<dbReference type="Pfam" id="PF13530">
    <property type="entry name" value="SCP2_2"/>
    <property type="match status" value="1"/>
</dbReference>
<dbReference type="EMBL" id="AFGF01000166">
    <property type="protein sequence ID" value="EGO62796.1"/>
    <property type="molecule type" value="Genomic_DNA"/>
</dbReference>
<dbReference type="InterPro" id="IPR041380">
    <property type="entry name" value="Acetyltransf_17"/>
</dbReference>
<dbReference type="PANTHER" id="PTHR37817:SF1">
    <property type="entry name" value="N-ACETYLTRANSFERASE EIS"/>
    <property type="match status" value="1"/>
</dbReference>
<dbReference type="SUPFAM" id="SSF55729">
    <property type="entry name" value="Acyl-CoA N-acyltransferases (Nat)"/>
    <property type="match status" value="1"/>
</dbReference>